<feature type="compositionally biased region" description="Acidic residues" evidence="19">
    <location>
        <begin position="363"/>
        <end position="373"/>
    </location>
</feature>
<evidence type="ECO:0000256" key="8">
    <source>
        <dbReference type="ARBA" id="ARBA00022679"/>
    </source>
</evidence>
<dbReference type="FunFam" id="3.30.200.20:FF:000235">
    <property type="entry name" value="serine/threonine-protein kinase STK11"/>
    <property type="match status" value="1"/>
</dbReference>
<dbReference type="InterPro" id="IPR017441">
    <property type="entry name" value="Protein_kinase_ATP_BS"/>
</dbReference>
<dbReference type="InterPro" id="IPR039154">
    <property type="entry name" value="LKB1_c"/>
</dbReference>
<organism evidence="21">
    <name type="scientific">Cacopsylla melanoneura</name>
    <dbReference type="NCBI Taxonomy" id="428564"/>
    <lineage>
        <taxon>Eukaryota</taxon>
        <taxon>Metazoa</taxon>
        <taxon>Ecdysozoa</taxon>
        <taxon>Arthropoda</taxon>
        <taxon>Hexapoda</taxon>
        <taxon>Insecta</taxon>
        <taxon>Pterygota</taxon>
        <taxon>Neoptera</taxon>
        <taxon>Paraneoptera</taxon>
        <taxon>Hemiptera</taxon>
        <taxon>Sternorrhyncha</taxon>
        <taxon>Psylloidea</taxon>
        <taxon>Psyllidae</taxon>
        <taxon>Psyllinae</taxon>
        <taxon>Cacopsylla</taxon>
    </lineage>
</organism>
<dbReference type="GO" id="GO:0042593">
    <property type="term" value="P:glucose homeostasis"/>
    <property type="evidence" value="ECO:0007669"/>
    <property type="project" value="InterPro"/>
</dbReference>
<evidence type="ECO:0000256" key="16">
    <source>
        <dbReference type="ARBA" id="ARBA00048679"/>
    </source>
</evidence>
<dbReference type="AlphaFoldDB" id="A0A8D8PR79"/>
<comment type="cofactor">
    <cofactor evidence="1">
        <name>Mn(2+)</name>
        <dbReference type="ChEBI" id="CHEBI:29035"/>
    </cofactor>
</comment>
<keyword evidence="9" id="KW-0479">Metal-binding</keyword>
<evidence type="ECO:0000256" key="6">
    <source>
        <dbReference type="ARBA" id="ARBA00022490"/>
    </source>
</evidence>
<dbReference type="GO" id="GO:0035556">
    <property type="term" value="P:intracellular signal transduction"/>
    <property type="evidence" value="ECO:0007669"/>
    <property type="project" value="TreeGrafter"/>
</dbReference>
<evidence type="ECO:0000256" key="1">
    <source>
        <dbReference type="ARBA" id="ARBA00001936"/>
    </source>
</evidence>
<dbReference type="PANTHER" id="PTHR24346:SF94">
    <property type="entry name" value="NON-SPECIFIC SERINE_THREONINE PROTEIN KINASE"/>
    <property type="match status" value="1"/>
</dbReference>
<feature type="domain" description="Protein kinase" evidence="20">
    <location>
        <begin position="39"/>
        <end position="301"/>
    </location>
</feature>
<dbReference type="GO" id="GO:0001558">
    <property type="term" value="P:regulation of cell growth"/>
    <property type="evidence" value="ECO:0007669"/>
    <property type="project" value="InterPro"/>
</dbReference>
<dbReference type="SUPFAM" id="SSF56112">
    <property type="entry name" value="Protein kinase-like (PK-like)"/>
    <property type="match status" value="1"/>
</dbReference>
<feature type="region of interest" description="Disordered" evidence="19">
    <location>
        <begin position="356"/>
        <end position="395"/>
    </location>
</feature>
<sequence>MGDKEDEVDGDMISIFHRVDSDQVIYDNKTIKVKMIGKYVMGDLLGEGSYGKVKEMLDSETLCRRAVKIFKKKKLQRIPNGEVNVDREIRLLKMLQHKNIIGLVDVFVNDEKQKMYLIMEYCVGGLQDMLDSTPLRRFPLWQAHGYFLQLLDGLEYLHSQGIIHKDIKPGNLLLTLDGTLKISDFGVAESLDMFQPYDTITTSQGSPVFQAPEIANGLPEISGYKVDIWSSGVTLFNLTTGLYPFEGDTVYKLFENIGNCVLVMPDSLRQYPTLYDLLEGMLAKEIQDRLSLAQIRQHEWVIHYPPIDEDPVPVPPIKSDELHNMTVLPYLQQYHYGSSDSLHSAYITERELNELERQPQDQLEQEQELEVGDDATPPPPSPSPPNETKKTSWKKPTSCLAVKKFSSCRPS</sequence>
<keyword evidence="12 17" id="KW-0067">ATP-binding</keyword>
<dbReference type="PROSITE" id="PS00108">
    <property type="entry name" value="PROTEIN_KINASE_ST"/>
    <property type="match status" value="1"/>
</dbReference>
<evidence type="ECO:0000256" key="5">
    <source>
        <dbReference type="ARBA" id="ARBA00012513"/>
    </source>
</evidence>
<dbReference type="GO" id="GO:0030010">
    <property type="term" value="P:establishment of cell polarity"/>
    <property type="evidence" value="ECO:0007669"/>
    <property type="project" value="InterPro"/>
</dbReference>
<evidence type="ECO:0000256" key="3">
    <source>
        <dbReference type="ARBA" id="ARBA00004496"/>
    </source>
</evidence>
<dbReference type="PROSITE" id="PS00107">
    <property type="entry name" value="PROTEIN_KINASE_ATP"/>
    <property type="match status" value="1"/>
</dbReference>
<dbReference type="GO" id="GO:0004674">
    <property type="term" value="F:protein serine/threonine kinase activity"/>
    <property type="evidence" value="ECO:0007669"/>
    <property type="project" value="UniProtKB-KW"/>
</dbReference>
<dbReference type="EC" id="2.7.11.1" evidence="5"/>
<evidence type="ECO:0000256" key="4">
    <source>
        <dbReference type="ARBA" id="ARBA00009985"/>
    </source>
</evidence>
<keyword evidence="14" id="KW-0464">Manganese</keyword>
<evidence type="ECO:0000256" key="9">
    <source>
        <dbReference type="ARBA" id="ARBA00022723"/>
    </source>
</evidence>
<proteinExistence type="inferred from homology"/>
<dbReference type="InterPro" id="IPR011009">
    <property type="entry name" value="Kinase-like_dom_sf"/>
</dbReference>
<comment type="subcellular location">
    <subcellularLocation>
        <location evidence="3">Cytoplasm</location>
    </subcellularLocation>
</comment>
<keyword evidence="10 17" id="KW-0547">Nucleotide-binding</keyword>
<evidence type="ECO:0000256" key="19">
    <source>
        <dbReference type="SAM" id="MobiDB-lite"/>
    </source>
</evidence>
<reference evidence="21" key="1">
    <citation type="submission" date="2021-05" db="EMBL/GenBank/DDBJ databases">
        <authorList>
            <person name="Alioto T."/>
            <person name="Alioto T."/>
            <person name="Gomez Garrido J."/>
        </authorList>
    </citation>
    <scope>NUCLEOTIDE SEQUENCE</scope>
</reference>
<keyword evidence="6" id="KW-0963">Cytoplasm</keyword>
<evidence type="ECO:0000256" key="13">
    <source>
        <dbReference type="ARBA" id="ARBA00022842"/>
    </source>
</evidence>
<keyword evidence="11 21" id="KW-0418">Kinase</keyword>
<dbReference type="GO" id="GO:0005524">
    <property type="term" value="F:ATP binding"/>
    <property type="evidence" value="ECO:0007669"/>
    <property type="project" value="UniProtKB-UniRule"/>
</dbReference>
<dbReference type="SMART" id="SM00220">
    <property type="entry name" value="S_TKc"/>
    <property type="match status" value="1"/>
</dbReference>
<dbReference type="CDD" id="cd14119">
    <property type="entry name" value="STKc_LKB1"/>
    <property type="match status" value="1"/>
</dbReference>
<dbReference type="PROSITE" id="PS50011">
    <property type="entry name" value="PROTEIN_KINASE_DOM"/>
    <property type="match status" value="1"/>
</dbReference>
<dbReference type="GO" id="GO:0046872">
    <property type="term" value="F:metal ion binding"/>
    <property type="evidence" value="ECO:0007669"/>
    <property type="project" value="UniProtKB-KW"/>
</dbReference>
<evidence type="ECO:0000256" key="7">
    <source>
        <dbReference type="ARBA" id="ARBA00022527"/>
    </source>
</evidence>
<evidence type="ECO:0000313" key="21">
    <source>
        <dbReference type="EMBL" id="CAG6610403.1"/>
    </source>
</evidence>
<evidence type="ECO:0000256" key="17">
    <source>
        <dbReference type="PROSITE-ProRule" id="PRU10141"/>
    </source>
</evidence>
<comment type="catalytic activity">
    <reaction evidence="16">
        <text>L-seryl-[protein] + ATP = O-phospho-L-seryl-[protein] + ADP + H(+)</text>
        <dbReference type="Rhea" id="RHEA:17989"/>
        <dbReference type="Rhea" id="RHEA-COMP:9863"/>
        <dbReference type="Rhea" id="RHEA-COMP:11604"/>
        <dbReference type="ChEBI" id="CHEBI:15378"/>
        <dbReference type="ChEBI" id="CHEBI:29999"/>
        <dbReference type="ChEBI" id="CHEBI:30616"/>
        <dbReference type="ChEBI" id="CHEBI:83421"/>
        <dbReference type="ChEBI" id="CHEBI:456216"/>
        <dbReference type="EC" id="2.7.11.1"/>
    </reaction>
</comment>
<name>A0A8D8PR79_9HEMI</name>
<evidence type="ECO:0000256" key="15">
    <source>
        <dbReference type="ARBA" id="ARBA00047899"/>
    </source>
</evidence>
<dbReference type="EMBL" id="HBUF01018284">
    <property type="protein sequence ID" value="CAG6610403.1"/>
    <property type="molecule type" value="Transcribed_RNA"/>
</dbReference>
<dbReference type="Gene3D" id="1.10.510.10">
    <property type="entry name" value="Transferase(Phosphotransferase) domain 1"/>
    <property type="match status" value="1"/>
</dbReference>
<dbReference type="InterPro" id="IPR000719">
    <property type="entry name" value="Prot_kinase_dom"/>
</dbReference>
<keyword evidence="13" id="KW-0460">Magnesium</keyword>
<evidence type="ECO:0000259" key="20">
    <source>
        <dbReference type="PROSITE" id="PS50011"/>
    </source>
</evidence>
<accession>A0A8D8PR79</accession>
<evidence type="ECO:0000256" key="12">
    <source>
        <dbReference type="ARBA" id="ARBA00022840"/>
    </source>
</evidence>
<keyword evidence="8" id="KW-0808">Transferase</keyword>
<dbReference type="FunFam" id="1.10.510.10:FF:001234">
    <property type="entry name" value="Serine/threonine-protein kinase par-4"/>
    <property type="match status" value="1"/>
</dbReference>
<protein>
    <recommendedName>
        <fullName evidence="5">non-specific serine/threonine protein kinase</fullName>
        <ecNumber evidence="5">2.7.11.1</ecNumber>
    </recommendedName>
</protein>
<dbReference type="PANTHER" id="PTHR24346">
    <property type="entry name" value="MAP/MICROTUBULE AFFINITY-REGULATING KINASE"/>
    <property type="match status" value="1"/>
</dbReference>
<dbReference type="Gene3D" id="3.30.200.20">
    <property type="entry name" value="Phosphorylase Kinase, domain 1"/>
    <property type="match status" value="1"/>
</dbReference>
<evidence type="ECO:0000256" key="18">
    <source>
        <dbReference type="RuleBase" id="RU000304"/>
    </source>
</evidence>
<dbReference type="Pfam" id="PF00069">
    <property type="entry name" value="Pkinase"/>
    <property type="match status" value="1"/>
</dbReference>
<comment type="similarity">
    <text evidence="4">Belongs to the protein kinase superfamily. CAMK Ser/Thr protein kinase family. LKB1 subfamily.</text>
</comment>
<evidence type="ECO:0000256" key="10">
    <source>
        <dbReference type="ARBA" id="ARBA00022741"/>
    </source>
</evidence>
<dbReference type="InterPro" id="IPR008271">
    <property type="entry name" value="Ser/Thr_kinase_AS"/>
</dbReference>
<comment type="cofactor">
    <cofactor evidence="2">
        <name>Mg(2+)</name>
        <dbReference type="ChEBI" id="CHEBI:18420"/>
    </cofactor>
</comment>
<evidence type="ECO:0000256" key="2">
    <source>
        <dbReference type="ARBA" id="ARBA00001946"/>
    </source>
</evidence>
<evidence type="ECO:0000256" key="14">
    <source>
        <dbReference type="ARBA" id="ARBA00023211"/>
    </source>
</evidence>
<comment type="catalytic activity">
    <reaction evidence="15">
        <text>L-threonyl-[protein] + ATP = O-phospho-L-threonyl-[protein] + ADP + H(+)</text>
        <dbReference type="Rhea" id="RHEA:46608"/>
        <dbReference type="Rhea" id="RHEA-COMP:11060"/>
        <dbReference type="Rhea" id="RHEA-COMP:11605"/>
        <dbReference type="ChEBI" id="CHEBI:15378"/>
        <dbReference type="ChEBI" id="CHEBI:30013"/>
        <dbReference type="ChEBI" id="CHEBI:30616"/>
        <dbReference type="ChEBI" id="CHEBI:61977"/>
        <dbReference type="ChEBI" id="CHEBI:456216"/>
        <dbReference type="EC" id="2.7.11.1"/>
    </reaction>
</comment>
<dbReference type="GO" id="GO:0030295">
    <property type="term" value="F:protein kinase activator activity"/>
    <property type="evidence" value="ECO:0007669"/>
    <property type="project" value="InterPro"/>
</dbReference>
<evidence type="ECO:0000256" key="11">
    <source>
        <dbReference type="ARBA" id="ARBA00022777"/>
    </source>
</evidence>
<feature type="compositionally biased region" description="Pro residues" evidence="19">
    <location>
        <begin position="376"/>
        <end position="385"/>
    </location>
</feature>
<keyword evidence="7 18" id="KW-0723">Serine/threonine-protein kinase</keyword>
<feature type="binding site" evidence="17">
    <location>
        <position position="68"/>
    </location>
    <ligand>
        <name>ATP</name>
        <dbReference type="ChEBI" id="CHEBI:30616"/>
    </ligand>
</feature>
<dbReference type="GO" id="GO:0005737">
    <property type="term" value="C:cytoplasm"/>
    <property type="evidence" value="ECO:0007669"/>
    <property type="project" value="UniProtKB-SubCell"/>
</dbReference>